<name>V2XN73_MONRO</name>
<reference evidence="3 4" key="1">
    <citation type="journal article" date="2014" name="BMC Genomics">
        <title>Genome and secretome analysis of the hemibiotrophic fungal pathogen, Moniliophthora roreri, which causes frosty pod rot disease of cacao: mechanisms of the biotrophic and necrotrophic phases.</title>
        <authorList>
            <person name="Meinhardt L.W."/>
            <person name="Costa G.G.L."/>
            <person name="Thomazella D.P.T."/>
            <person name="Teixeira P.J.P.L."/>
            <person name="Carazzolle M.F."/>
            <person name="Schuster S.C."/>
            <person name="Carlson J.E."/>
            <person name="Guiltinan M.J."/>
            <person name="Mieczkowski P."/>
            <person name="Farmer A."/>
            <person name="Ramaraj T."/>
            <person name="Crozier J."/>
            <person name="Davis R.E."/>
            <person name="Shao J."/>
            <person name="Melnick R.L."/>
            <person name="Pereira G.A.G."/>
            <person name="Bailey B.A."/>
        </authorList>
    </citation>
    <scope>NUCLEOTIDE SEQUENCE [LARGE SCALE GENOMIC DNA]</scope>
    <source>
        <strain evidence="3 4">MCA 2997</strain>
    </source>
</reference>
<dbReference type="KEGG" id="mrr:Moror_12927"/>
<gene>
    <name evidence="3" type="ORF">Moror_12927</name>
</gene>
<evidence type="ECO:0000256" key="2">
    <source>
        <dbReference type="SAM" id="Phobius"/>
    </source>
</evidence>
<evidence type="ECO:0000313" key="4">
    <source>
        <dbReference type="Proteomes" id="UP000017559"/>
    </source>
</evidence>
<sequence length="404" mass="44574">MAAILFPSVGLQLFSALIHFMGVTMLSHCLSRRLATIDFSFAGILELSWSRLCLLLIFLDSWLFLFSSGVLIFGVGLELNHRVCSAAIYLCIAFYATSKILTYFFLIERVHVVWAPATGISRFKAPVDRLCFVTVSPYTAVIALMLVGRISAFREGDQACIIGLKPLSSIPLLSYDLYINVLLTGLFLWPLLKTGHLSQRVKTMAIRALVASIAALTTSTFNIAILAILHGQELGWVCLGSCGADVIVNSLALYWATYPRTQRQRPVTISSGVGSKDVGPTAAGGISIAARASSPFIIPPQAVRSRNDLERQGRDSDPYTNPFALPQYIPKEPQPEVRVTAQPHASTDDTPRGIWNLLSRLVRKKPVADEEGHRRRLEVTVTTQYTVEQVEVIPMRSPTRRSSR</sequence>
<feature type="transmembrane region" description="Helical" evidence="2">
    <location>
        <begin position="127"/>
        <end position="152"/>
    </location>
</feature>
<keyword evidence="2" id="KW-0472">Membrane</keyword>
<feature type="transmembrane region" description="Helical" evidence="2">
    <location>
        <begin position="86"/>
        <end position="106"/>
    </location>
</feature>
<keyword evidence="2" id="KW-1133">Transmembrane helix</keyword>
<feature type="compositionally biased region" description="Basic and acidic residues" evidence="1">
    <location>
        <begin position="305"/>
        <end position="317"/>
    </location>
</feature>
<organism evidence="3 4">
    <name type="scientific">Moniliophthora roreri (strain MCA 2997)</name>
    <name type="common">Cocoa frosty pod rot fungus</name>
    <name type="synonym">Crinipellis roreri</name>
    <dbReference type="NCBI Taxonomy" id="1381753"/>
    <lineage>
        <taxon>Eukaryota</taxon>
        <taxon>Fungi</taxon>
        <taxon>Dikarya</taxon>
        <taxon>Basidiomycota</taxon>
        <taxon>Agaricomycotina</taxon>
        <taxon>Agaricomycetes</taxon>
        <taxon>Agaricomycetidae</taxon>
        <taxon>Agaricales</taxon>
        <taxon>Marasmiineae</taxon>
        <taxon>Marasmiaceae</taxon>
        <taxon>Moniliophthora</taxon>
    </lineage>
</organism>
<evidence type="ECO:0008006" key="5">
    <source>
        <dbReference type="Google" id="ProtNLM"/>
    </source>
</evidence>
<dbReference type="EMBL" id="AWSO01000160">
    <property type="protein sequence ID" value="ESK93970.1"/>
    <property type="molecule type" value="Genomic_DNA"/>
</dbReference>
<keyword evidence="4" id="KW-1185">Reference proteome</keyword>
<proteinExistence type="predicted"/>
<feature type="transmembrane region" description="Helical" evidence="2">
    <location>
        <begin position="204"/>
        <end position="228"/>
    </location>
</feature>
<dbReference type="OrthoDB" id="3210850at2759"/>
<dbReference type="Proteomes" id="UP000017559">
    <property type="component" value="Unassembled WGS sequence"/>
</dbReference>
<feature type="transmembrane region" description="Helical" evidence="2">
    <location>
        <begin position="12"/>
        <end position="31"/>
    </location>
</feature>
<keyword evidence="2" id="KW-0812">Transmembrane</keyword>
<dbReference type="HOGENOM" id="CLU_043698_2_1_1"/>
<feature type="transmembrane region" description="Helical" evidence="2">
    <location>
        <begin position="52"/>
        <end position="74"/>
    </location>
</feature>
<dbReference type="PANTHER" id="PTHR38848:SF3">
    <property type="entry name" value="G-PROTEIN COUPLED RECEPTORS FAMILY 3 PROFILE DOMAIN-CONTAINING PROTEIN"/>
    <property type="match status" value="1"/>
</dbReference>
<protein>
    <recommendedName>
        <fullName evidence="5">Transmembrane protein</fullName>
    </recommendedName>
</protein>
<evidence type="ECO:0000313" key="3">
    <source>
        <dbReference type="EMBL" id="ESK93970.1"/>
    </source>
</evidence>
<feature type="transmembrane region" description="Helical" evidence="2">
    <location>
        <begin position="172"/>
        <end position="192"/>
    </location>
</feature>
<feature type="region of interest" description="Disordered" evidence="1">
    <location>
        <begin position="304"/>
        <end position="352"/>
    </location>
</feature>
<evidence type="ECO:0000256" key="1">
    <source>
        <dbReference type="SAM" id="MobiDB-lite"/>
    </source>
</evidence>
<comment type="caution">
    <text evidence="3">The sequence shown here is derived from an EMBL/GenBank/DDBJ whole genome shotgun (WGS) entry which is preliminary data.</text>
</comment>
<feature type="transmembrane region" description="Helical" evidence="2">
    <location>
        <begin position="234"/>
        <end position="256"/>
    </location>
</feature>
<dbReference type="AlphaFoldDB" id="V2XN73"/>
<accession>V2XN73</accession>
<dbReference type="PANTHER" id="PTHR38848">
    <property type="entry name" value="G-PROTEIN COUPLED RECEPTORS FAMILY 3 PROFILE DOMAIN-CONTAINING PROTEIN"/>
    <property type="match status" value="1"/>
</dbReference>